<dbReference type="RefSeq" id="WP_135484477.1">
    <property type="nucleotide sequence ID" value="NZ_SRMF01000009.1"/>
</dbReference>
<evidence type="ECO:0000256" key="1">
    <source>
        <dbReference type="ARBA" id="ARBA00044755"/>
    </source>
</evidence>
<sequence length="186" mass="19341">MFGSDKKVGNFDTTLISAKAEVVGDIKLTGGLHIDGQVTGNILAEPGSGAVVRVSDKGVVKGEIRAPHVIINGKVSGDVTSFEHVELAKKAEVNGDLYYATMEMVMGARVNGRLLHQQEDKGSAKRKLARFGSDDKTPAAGDSPTPKTSETASDESKNKPGVGSSTERSAMATGTEGTPGSVKINN</sequence>
<dbReference type="Pfam" id="PF04519">
    <property type="entry name" value="Bactofilin"/>
    <property type="match status" value="1"/>
</dbReference>
<dbReference type="OrthoDB" id="5294247at2"/>
<comment type="similarity">
    <text evidence="1">Belongs to the bactofilin family.</text>
</comment>
<comment type="caution">
    <text evidence="3">The sequence shown here is derived from an EMBL/GenBank/DDBJ whole genome shotgun (WGS) entry which is preliminary data.</text>
</comment>
<name>A0A4Z0WCJ3_9GAMM</name>
<proteinExistence type="inferred from homology"/>
<keyword evidence="4" id="KW-1185">Reference proteome</keyword>
<evidence type="ECO:0000256" key="2">
    <source>
        <dbReference type="SAM" id="MobiDB-lite"/>
    </source>
</evidence>
<evidence type="ECO:0000313" key="3">
    <source>
        <dbReference type="EMBL" id="TGG91385.1"/>
    </source>
</evidence>
<dbReference type="EMBL" id="SRMF01000009">
    <property type="protein sequence ID" value="TGG91385.1"/>
    <property type="molecule type" value="Genomic_DNA"/>
</dbReference>
<protein>
    <submittedName>
        <fullName evidence="3">Polymer-forming cytoskeletal protein</fullName>
    </submittedName>
</protein>
<feature type="compositionally biased region" description="Polar residues" evidence="2">
    <location>
        <begin position="175"/>
        <end position="186"/>
    </location>
</feature>
<organism evidence="3 4">
    <name type="scientific">Natronospirillum operosum</name>
    <dbReference type="NCBI Taxonomy" id="2759953"/>
    <lineage>
        <taxon>Bacteria</taxon>
        <taxon>Pseudomonadati</taxon>
        <taxon>Pseudomonadota</taxon>
        <taxon>Gammaproteobacteria</taxon>
        <taxon>Oceanospirillales</taxon>
        <taxon>Natronospirillaceae</taxon>
        <taxon>Natronospirillum</taxon>
    </lineage>
</organism>
<reference evidence="3 4" key="1">
    <citation type="submission" date="2019-04" db="EMBL/GenBank/DDBJ databases">
        <title>Natronospirillum operosus gen. nov., sp. nov., a haloalkaliphilic satellite isolated from decaying biomass of laboratory culture of cyanobacterium Geitlerinema sp. and proposal of Natronospirillaceae fam. nov. and Saccharospirillaceae fam. nov.</title>
        <authorList>
            <person name="Kevbrin V."/>
            <person name="Boltyanskaya Y."/>
            <person name="Koziaeva V."/>
            <person name="Grouzdev D.S."/>
            <person name="Park M."/>
            <person name="Cho J."/>
        </authorList>
    </citation>
    <scope>NUCLEOTIDE SEQUENCE [LARGE SCALE GENOMIC DNA]</scope>
    <source>
        <strain evidence="3 4">G-116</strain>
    </source>
</reference>
<dbReference type="InterPro" id="IPR007607">
    <property type="entry name" value="BacA/B"/>
</dbReference>
<dbReference type="AlphaFoldDB" id="A0A4Z0WCJ3"/>
<dbReference type="PANTHER" id="PTHR35024">
    <property type="entry name" value="HYPOTHETICAL CYTOSOLIC PROTEIN"/>
    <property type="match status" value="1"/>
</dbReference>
<accession>A0A4Z0WCJ3</accession>
<dbReference type="PANTHER" id="PTHR35024:SF4">
    <property type="entry name" value="POLYMER-FORMING CYTOSKELETAL PROTEIN"/>
    <property type="match status" value="1"/>
</dbReference>
<dbReference type="Proteomes" id="UP000297475">
    <property type="component" value="Unassembled WGS sequence"/>
</dbReference>
<gene>
    <name evidence="3" type="ORF">E4656_16850</name>
</gene>
<feature type="region of interest" description="Disordered" evidence="2">
    <location>
        <begin position="118"/>
        <end position="186"/>
    </location>
</feature>
<evidence type="ECO:0000313" key="4">
    <source>
        <dbReference type="Proteomes" id="UP000297475"/>
    </source>
</evidence>